<keyword evidence="3" id="KW-1185">Reference proteome</keyword>
<dbReference type="InterPro" id="IPR052935">
    <property type="entry name" value="Mg2+_PAP"/>
</dbReference>
<evidence type="ECO:0000313" key="2">
    <source>
        <dbReference type="EMBL" id="MEA5404647.1"/>
    </source>
</evidence>
<sequence length="334" mass="38066">MTKKSYQAPATVKVYHGYGHQDNLIVYGHVLAGKPPRVSTSNGVLSNINHLIKVFSVKPIAGVRVRLRWENQSFYSTTAKDGFFKFEWKSTQKITAGWHDVSVDLVNPENKILTTGEGKIFIPEATQYGFISDIDDTVLVSHSASTGKKLRVMFTKNPLSRKTFADVVKFYKLLSLAHTEPSLLNPFFYVSSSEWNLYDDLNVFFKHNQLPKGVFLLNEIKRWYQLLKTGKTKHQGKLIRVVRIFEAFPKQRFVLLGDNSQKDPTIYAAIANKYPDRVMAIYIRNVSPKKVEITSSLMNTIKNKAIHTCQFEHTDQAISHAKSIGLIVDSFYKN</sequence>
<proteinExistence type="predicted"/>
<name>A0ABU5S848_9BACT</name>
<organism evidence="2 3">
    <name type="scientific">Arcicella gelida</name>
    <dbReference type="NCBI Taxonomy" id="2984195"/>
    <lineage>
        <taxon>Bacteria</taxon>
        <taxon>Pseudomonadati</taxon>
        <taxon>Bacteroidota</taxon>
        <taxon>Cytophagia</taxon>
        <taxon>Cytophagales</taxon>
        <taxon>Flectobacillaceae</taxon>
        <taxon>Arcicella</taxon>
    </lineage>
</organism>
<protein>
    <submittedName>
        <fullName evidence="2">Phosphatase domain-containing protein</fullName>
    </submittedName>
</protein>
<dbReference type="RefSeq" id="WP_323698085.1">
    <property type="nucleotide sequence ID" value="NZ_JAYGIL010000023.1"/>
</dbReference>
<feature type="domain" description="Phosphatidate phosphatase APP1 catalytic" evidence="1">
    <location>
        <begin position="129"/>
        <end position="285"/>
    </location>
</feature>
<dbReference type="Pfam" id="PF09949">
    <property type="entry name" value="APP1_cat"/>
    <property type="match status" value="1"/>
</dbReference>
<dbReference type="PANTHER" id="PTHR28208">
    <property type="entry name" value="PHOSPHATIDATE PHOSPHATASE APP1"/>
    <property type="match status" value="1"/>
</dbReference>
<reference evidence="2 3" key="1">
    <citation type="submission" date="2023-12" db="EMBL/GenBank/DDBJ databases">
        <title>Novel species of the genus Arcicella isolated from rivers.</title>
        <authorList>
            <person name="Lu H."/>
        </authorList>
    </citation>
    <scope>NUCLEOTIDE SEQUENCE [LARGE SCALE GENOMIC DNA]</scope>
    <source>
        <strain evidence="2 3">DC2W</strain>
    </source>
</reference>
<dbReference type="PANTHER" id="PTHR28208:SF3">
    <property type="entry name" value="PHOSPHATIDATE PHOSPHATASE APP1"/>
    <property type="match status" value="1"/>
</dbReference>
<evidence type="ECO:0000313" key="3">
    <source>
        <dbReference type="Proteomes" id="UP001303899"/>
    </source>
</evidence>
<comment type="caution">
    <text evidence="2">The sequence shown here is derived from an EMBL/GenBank/DDBJ whole genome shotgun (WGS) entry which is preliminary data.</text>
</comment>
<accession>A0ABU5S848</accession>
<dbReference type="EMBL" id="JAYGIL010000023">
    <property type="protein sequence ID" value="MEA5404647.1"/>
    <property type="molecule type" value="Genomic_DNA"/>
</dbReference>
<evidence type="ECO:0000259" key="1">
    <source>
        <dbReference type="Pfam" id="PF09949"/>
    </source>
</evidence>
<dbReference type="Proteomes" id="UP001303899">
    <property type="component" value="Unassembled WGS sequence"/>
</dbReference>
<dbReference type="InterPro" id="IPR019236">
    <property type="entry name" value="APP1_cat"/>
</dbReference>
<gene>
    <name evidence="2" type="ORF">VB776_17065</name>
</gene>